<dbReference type="PANTHER" id="PTHR38471">
    <property type="entry name" value="FOUR HELIX BUNDLE PROTEIN"/>
    <property type="match status" value="1"/>
</dbReference>
<evidence type="ECO:0008006" key="3">
    <source>
        <dbReference type="Google" id="ProtNLM"/>
    </source>
</evidence>
<dbReference type="RefSeq" id="WP_246109447.1">
    <property type="nucleotide sequence ID" value="NZ_CP036262.1"/>
</dbReference>
<evidence type="ECO:0000313" key="1">
    <source>
        <dbReference type="EMBL" id="QDS94666.1"/>
    </source>
</evidence>
<dbReference type="InterPro" id="IPR036583">
    <property type="entry name" value="23S_rRNA_IVS_sf"/>
</dbReference>
<evidence type="ECO:0000313" key="2">
    <source>
        <dbReference type="Proteomes" id="UP000320672"/>
    </source>
</evidence>
<dbReference type="Pfam" id="PF05635">
    <property type="entry name" value="23S_rRNA_IVP"/>
    <property type="match status" value="1"/>
</dbReference>
<dbReference type="Proteomes" id="UP000320672">
    <property type="component" value="Chromosome"/>
</dbReference>
<reference evidence="1 2" key="1">
    <citation type="submission" date="2019-02" db="EMBL/GenBank/DDBJ databases">
        <title>Deep-cultivation of Planctomycetes and their phenomic and genomic characterization uncovers novel biology.</title>
        <authorList>
            <person name="Wiegand S."/>
            <person name="Jogler M."/>
            <person name="Boedeker C."/>
            <person name="Pinto D."/>
            <person name="Vollmers J."/>
            <person name="Rivas-Marin E."/>
            <person name="Kohn T."/>
            <person name="Peeters S.H."/>
            <person name="Heuer A."/>
            <person name="Rast P."/>
            <person name="Oberbeckmann S."/>
            <person name="Bunk B."/>
            <person name="Jeske O."/>
            <person name="Meyerdierks A."/>
            <person name="Storesund J.E."/>
            <person name="Kallscheuer N."/>
            <person name="Luecker S."/>
            <person name="Lage O.M."/>
            <person name="Pohl T."/>
            <person name="Merkel B.J."/>
            <person name="Hornburger P."/>
            <person name="Mueller R.-W."/>
            <person name="Bruemmer F."/>
            <person name="Labrenz M."/>
            <person name="Spormann A.M."/>
            <person name="Op den Camp H."/>
            <person name="Overmann J."/>
            <person name="Amann R."/>
            <person name="Jetten M.S.M."/>
            <person name="Mascher T."/>
            <person name="Medema M.H."/>
            <person name="Devos D.P."/>
            <person name="Kaster A.-K."/>
            <person name="Ovreas L."/>
            <person name="Rohde M."/>
            <person name="Galperin M.Y."/>
            <person name="Jogler C."/>
        </authorList>
    </citation>
    <scope>NUCLEOTIDE SEQUENCE [LARGE SCALE GENOMIC DNA]</scope>
    <source>
        <strain evidence="1 2">FF011L</strain>
    </source>
</reference>
<keyword evidence="2" id="KW-1185">Reference proteome</keyword>
<dbReference type="SUPFAM" id="SSF158446">
    <property type="entry name" value="IVS-encoded protein-like"/>
    <property type="match status" value="1"/>
</dbReference>
<dbReference type="PIRSF" id="PIRSF035652">
    <property type="entry name" value="CHP02436"/>
    <property type="match status" value="1"/>
</dbReference>
<dbReference type="KEGG" id="rml:FF011L_34460"/>
<protein>
    <recommendedName>
        <fullName evidence="3">Four helix bundle protein</fullName>
    </recommendedName>
</protein>
<dbReference type="InterPro" id="IPR012657">
    <property type="entry name" value="23S_rRNA-intervening_sequence"/>
</dbReference>
<accession>A0A517MIE8</accession>
<dbReference type="NCBIfam" id="TIGR02436">
    <property type="entry name" value="four helix bundle protein"/>
    <property type="match status" value="1"/>
</dbReference>
<name>A0A517MIE8_9BACT</name>
<dbReference type="Gene3D" id="1.20.1440.60">
    <property type="entry name" value="23S rRNA-intervening sequence"/>
    <property type="match status" value="1"/>
</dbReference>
<proteinExistence type="predicted"/>
<organism evidence="1 2">
    <name type="scientific">Roseimaritima multifibrata</name>
    <dbReference type="NCBI Taxonomy" id="1930274"/>
    <lineage>
        <taxon>Bacteria</taxon>
        <taxon>Pseudomonadati</taxon>
        <taxon>Planctomycetota</taxon>
        <taxon>Planctomycetia</taxon>
        <taxon>Pirellulales</taxon>
        <taxon>Pirellulaceae</taxon>
        <taxon>Roseimaritima</taxon>
    </lineage>
</organism>
<dbReference type="AlphaFoldDB" id="A0A517MIE8"/>
<dbReference type="PANTHER" id="PTHR38471:SF2">
    <property type="entry name" value="FOUR HELIX BUNDLE PROTEIN"/>
    <property type="match status" value="1"/>
</dbReference>
<gene>
    <name evidence="1" type="ORF">FF011L_34460</name>
</gene>
<dbReference type="EMBL" id="CP036262">
    <property type="protein sequence ID" value="QDS94666.1"/>
    <property type="molecule type" value="Genomic_DNA"/>
</dbReference>
<sequence>MQNEGRGVERKGADIEERLLEFAVRVGKAVDALPSTRLGRHIAGQIVRSGTSPAPNYAEACAAESKKDFIHKLAIVLKELRESSVWIRLIVKSELIPEQRLEQLRDECDQLCKIIAKSLVTAKSNHSQPDKN</sequence>